<keyword evidence="3" id="KW-1185">Reference proteome</keyword>
<name>A0ABQ8GN81_9PEZI</name>
<proteinExistence type="predicted"/>
<feature type="region of interest" description="Disordered" evidence="1">
    <location>
        <begin position="1"/>
        <end position="109"/>
    </location>
</feature>
<dbReference type="EMBL" id="JAGTJR010000005">
    <property type="protein sequence ID" value="KAH7060907.1"/>
    <property type="molecule type" value="Genomic_DNA"/>
</dbReference>
<evidence type="ECO:0000313" key="3">
    <source>
        <dbReference type="Proteomes" id="UP000774617"/>
    </source>
</evidence>
<dbReference type="Proteomes" id="UP000774617">
    <property type="component" value="Unassembled WGS sequence"/>
</dbReference>
<reference evidence="2 3" key="1">
    <citation type="journal article" date="2021" name="Nat. Commun.">
        <title>Genetic determinants of endophytism in the Arabidopsis root mycobiome.</title>
        <authorList>
            <person name="Mesny F."/>
            <person name="Miyauchi S."/>
            <person name="Thiergart T."/>
            <person name="Pickel B."/>
            <person name="Atanasova L."/>
            <person name="Karlsson M."/>
            <person name="Huettel B."/>
            <person name="Barry K.W."/>
            <person name="Haridas S."/>
            <person name="Chen C."/>
            <person name="Bauer D."/>
            <person name="Andreopoulos W."/>
            <person name="Pangilinan J."/>
            <person name="LaButti K."/>
            <person name="Riley R."/>
            <person name="Lipzen A."/>
            <person name="Clum A."/>
            <person name="Drula E."/>
            <person name="Henrissat B."/>
            <person name="Kohler A."/>
            <person name="Grigoriev I.V."/>
            <person name="Martin F.M."/>
            <person name="Hacquard S."/>
        </authorList>
    </citation>
    <scope>NUCLEOTIDE SEQUENCE [LARGE SCALE GENOMIC DNA]</scope>
    <source>
        <strain evidence="2 3">MPI-SDFR-AT-0080</strain>
    </source>
</reference>
<accession>A0ABQ8GN81</accession>
<comment type="caution">
    <text evidence="2">The sequence shown here is derived from an EMBL/GenBank/DDBJ whole genome shotgun (WGS) entry which is preliminary data.</text>
</comment>
<feature type="compositionally biased region" description="Low complexity" evidence="1">
    <location>
        <begin position="1"/>
        <end position="41"/>
    </location>
</feature>
<gene>
    <name evidence="2" type="ORF">B0J12DRAFT_349021</name>
</gene>
<organism evidence="2 3">
    <name type="scientific">Macrophomina phaseolina</name>
    <dbReference type="NCBI Taxonomy" id="35725"/>
    <lineage>
        <taxon>Eukaryota</taxon>
        <taxon>Fungi</taxon>
        <taxon>Dikarya</taxon>
        <taxon>Ascomycota</taxon>
        <taxon>Pezizomycotina</taxon>
        <taxon>Dothideomycetes</taxon>
        <taxon>Dothideomycetes incertae sedis</taxon>
        <taxon>Botryosphaeriales</taxon>
        <taxon>Botryosphaeriaceae</taxon>
        <taxon>Macrophomina</taxon>
    </lineage>
</organism>
<sequence length="175" mass="17764">MPSPANTNSTDNPSTSSTATTPTPSPAQQHATTTTTTTTTTRVRGSLIPNLDTSTPAINAGSPVEIDGTPTSPDRVMRPSSTWEKGGAGAASRSEGSGGGNMGGSSPDYLAREGEVLVEFGLGGGTGANRAALLQSRKRDPAVLVDIPQGPSVEDFAAAGLLSPDFEEKKVEPAR</sequence>
<protein>
    <submittedName>
        <fullName evidence="2">Uncharacterized protein</fullName>
    </submittedName>
</protein>
<evidence type="ECO:0000256" key="1">
    <source>
        <dbReference type="SAM" id="MobiDB-lite"/>
    </source>
</evidence>
<evidence type="ECO:0000313" key="2">
    <source>
        <dbReference type="EMBL" id="KAH7060907.1"/>
    </source>
</evidence>